<organism evidence="2 3">
    <name type="scientific">Sporobacter termitidis DSM 10068</name>
    <dbReference type="NCBI Taxonomy" id="1123282"/>
    <lineage>
        <taxon>Bacteria</taxon>
        <taxon>Bacillati</taxon>
        <taxon>Bacillota</taxon>
        <taxon>Clostridia</taxon>
        <taxon>Eubacteriales</taxon>
        <taxon>Oscillospiraceae</taxon>
        <taxon>Sporobacter</taxon>
    </lineage>
</organism>
<keyword evidence="3" id="KW-1185">Reference proteome</keyword>
<dbReference type="EMBL" id="FQXV01000006">
    <property type="protein sequence ID" value="SHI02488.1"/>
    <property type="molecule type" value="Genomic_DNA"/>
</dbReference>
<feature type="transmembrane region" description="Helical" evidence="1">
    <location>
        <begin position="42"/>
        <end position="62"/>
    </location>
</feature>
<dbReference type="InterPro" id="IPR005077">
    <property type="entry name" value="Peptidase_C11"/>
</dbReference>
<reference evidence="2 3" key="1">
    <citation type="submission" date="2016-11" db="EMBL/GenBank/DDBJ databases">
        <authorList>
            <person name="Jaros S."/>
            <person name="Januszkiewicz K."/>
            <person name="Wedrychowicz H."/>
        </authorList>
    </citation>
    <scope>NUCLEOTIDE SEQUENCE [LARGE SCALE GENOMIC DNA]</scope>
    <source>
        <strain evidence="2 3">DSM 10068</strain>
    </source>
</reference>
<dbReference type="PANTHER" id="PTHR37835:SF1">
    <property type="entry name" value="ALPHA-CLOSTRIPAIN"/>
    <property type="match status" value="1"/>
</dbReference>
<dbReference type="Gene3D" id="3.40.50.11970">
    <property type="match status" value="1"/>
</dbReference>
<protein>
    <recommendedName>
        <fullName evidence="4">Zinc-ribbon domain-containing protein</fullName>
    </recommendedName>
</protein>
<keyword evidence="1" id="KW-0472">Membrane</keyword>
<gene>
    <name evidence="2" type="ORF">SAMN02745823_01981</name>
</gene>
<dbReference type="RefSeq" id="WP_207650767.1">
    <property type="nucleotide sequence ID" value="NZ_FQXV01000006.1"/>
</dbReference>
<evidence type="ECO:0008006" key="4">
    <source>
        <dbReference type="Google" id="ProtNLM"/>
    </source>
</evidence>
<dbReference type="STRING" id="1123282.SAMN02745823_01981"/>
<evidence type="ECO:0000313" key="2">
    <source>
        <dbReference type="EMBL" id="SHI02488.1"/>
    </source>
</evidence>
<dbReference type="Pfam" id="PF03415">
    <property type="entry name" value="Peptidase_C11"/>
    <property type="match status" value="1"/>
</dbReference>
<keyword evidence="1" id="KW-1133">Transmembrane helix</keyword>
<accession>A0A1M5XSJ4</accession>
<name>A0A1M5XSJ4_9FIRM</name>
<dbReference type="AlphaFoldDB" id="A0A1M5XSJ4"/>
<dbReference type="PANTHER" id="PTHR37835">
    <property type="entry name" value="ALPHA-CLOSTRIPAIN"/>
    <property type="match status" value="1"/>
</dbReference>
<proteinExistence type="predicted"/>
<dbReference type="Proteomes" id="UP000183995">
    <property type="component" value="Unassembled WGS sequence"/>
</dbReference>
<evidence type="ECO:0000256" key="1">
    <source>
        <dbReference type="SAM" id="Phobius"/>
    </source>
</evidence>
<keyword evidence="1" id="KW-0812">Transmembrane</keyword>
<sequence length="358" mass="37301">MYCARCGSITPDEAMFCQNCGAYLAPDAGDIPAGKKNTGRTAAILLLALAAVLVPVILLALVNDTKDEGPVLGVSAGQTAGASASGAAGTAADGFRKNYTQLLGGGRDKATVMIYVCGSDLESGGGYATLDIREMLEADLGDNVNVVLETGGSTSWSTGAISGGTVQRWSIEDGRLRELSDLGSTAMLSPDQLGDFISFAAASYPANRYALVFWDHSGGSLYGYGADELYPDTVLFLPDIARALMDSGMKFDFVGFDACLTSSVETAYMLEPYADYLIGSEEMAPAYGWDYTAWLSALGTNTSIDTVELGKVIVDSFPAPNAPPGSGKDATLSVVALREIPAVYGGLRDYMPGASADH</sequence>
<evidence type="ECO:0000313" key="3">
    <source>
        <dbReference type="Proteomes" id="UP000183995"/>
    </source>
</evidence>